<accession>A0A1I1VRY2</accession>
<dbReference type="AlphaFoldDB" id="A0A1I1VRY2"/>
<protein>
    <submittedName>
        <fullName evidence="1">Uncharacterized protein</fullName>
    </submittedName>
</protein>
<organism evidence="1 2">
    <name type="scientific">Roseivivax sediminis</name>
    <dbReference type="NCBI Taxonomy" id="936889"/>
    <lineage>
        <taxon>Bacteria</taxon>
        <taxon>Pseudomonadati</taxon>
        <taxon>Pseudomonadota</taxon>
        <taxon>Alphaproteobacteria</taxon>
        <taxon>Rhodobacterales</taxon>
        <taxon>Roseobacteraceae</taxon>
        <taxon>Roseivivax</taxon>
    </lineage>
</organism>
<proteinExistence type="predicted"/>
<gene>
    <name evidence="1" type="ORF">SAMN04515678_103275</name>
</gene>
<reference evidence="1 2" key="1">
    <citation type="submission" date="2016-10" db="EMBL/GenBank/DDBJ databases">
        <authorList>
            <person name="Varghese N."/>
            <person name="Submissions S."/>
        </authorList>
    </citation>
    <scope>NUCLEOTIDE SEQUENCE [LARGE SCALE GENOMIC DNA]</scope>
    <source>
        <strain evidence="2">YIM D21,KCTC 23444,ACCC 10710</strain>
    </source>
</reference>
<name>A0A1I1VRY2_9RHOB</name>
<dbReference type="Proteomes" id="UP000325289">
    <property type="component" value="Unassembled WGS sequence"/>
</dbReference>
<dbReference type="EMBL" id="FOMS01000003">
    <property type="protein sequence ID" value="SFD83783.1"/>
    <property type="molecule type" value="Genomic_DNA"/>
</dbReference>
<evidence type="ECO:0000313" key="1">
    <source>
        <dbReference type="EMBL" id="SFD83783.1"/>
    </source>
</evidence>
<keyword evidence="2" id="KW-1185">Reference proteome</keyword>
<dbReference type="RefSeq" id="WP_149755173.1">
    <property type="nucleotide sequence ID" value="NZ_FOMS01000003.1"/>
</dbReference>
<dbReference type="OrthoDB" id="9804460at2"/>
<evidence type="ECO:0000313" key="2">
    <source>
        <dbReference type="Proteomes" id="UP000325289"/>
    </source>
</evidence>
<sequence>MSIRGFDFFLTRLNNARSRRVKAGGTDYDFGGPDCPTAVSTLSENIFRASDAIFGPVVPTAPSAGRFERLFGFFTETKHSGGKDARPLFVEAGLEDTAPCAGGRFARWSAAARPREALWRDLMART</sequence>